<protein>
    <recommendedName>
        <fullName evidence="4">Cytochrome b5 heme-binding domain-containing protein</fullName>
    </recommendedName>
</protein>
<organism evidence="2 3">
    <name type="scientific">Leptidea sinapis</name>
    <dbReference type="NCBI Taxonomy" id="189913"/>
    <lineage>
        <taxon>Eukaryota</taxon>
        <taxon>Metazoa</taxon>
        <taxon>Ecdysozoa</taxon>
        <taxon>Arthropoda</taxon>
        <taxon>Hexapoda</taxon>
        <taxon>Insecta</taxon>
        <taxon>Pterygota</taxon>
        <taxon>Neoptera</taxon>
        <taxon>Endopterygota</taxon>
        <taxon>Lepidoptera</taxon>
        <taxon>Glossata</taxon>
        <taxon>Ditrysia</taxon>
        <taxon>Papilionoidea</taxon>
        <taxon>Pieridae</taxon>
        <taxon>Dismorphiinae</taxon>
        <taxon>Leptidea</taxon>
    </lineage>
</organism>
<evidence type="ECO:0008006" key="4">
    <source>
        <dbReference type="Google" id="ProtNLM"/>
    </source>
</evidence>
<dbReference type="Proteomes" id="UP000324832">
    <property type="component" value="Unassembled WGS sequence"/>
</dbReference>
<dbReference type="Gene3D" id="3.10.120.10">
    <property type="entry name" value="Cytochrome b5-like heme/steroid binding domain"/>
    <property type="match status" value="1"/>
</dbReference>
<dbReference type="SUPFAM" id="SSF55856">
    <property type="entry name" value="Cytochrome b5-like heme/steroid binding domain"/>
    <property type="match status" value="1"/>
</dbReference>
<keyword evidence="1" id="KW-0472">Membrane</keyword>
<reference evidence="2 3" key="1">
    <citation type="submission" date="2017-07" db="EMBL/GenBank/DDBJ databases">
        <authorList>
            <person name="Talla V."/>
            <person name="Backstrom N."/>
        </authorList>
    </citation>
    <scope>NUCLEOTIDE SEQUENCE [LARGE SCALE GENOMIC DNA]</scope>
</reference>
<dbReference type="EMBL" id="FZQP02002946">
    <property type="protein sequence ID" value="VVC96934.1"/>
    <property type="molecule type" value="Genomic_DNA"/>
</dbReference>
<dbReference type="AlphaFoldDB" id="A0A5E4QF67"/>
<keyword evidence="3" id="KW-1185">Reference proteome</keyword>
<evidence type="ECO:0000256" key="1">
    <source>
        <dbReference type="SAM" id="Phobius"/>
    </source>
</evidence>
<name>A0A5E4QF67_9NEOP</name>
<keyword evidence="1" id="KW-0812">Transmembrane</keyword>
<keyword evidence="1" id="KW-1133">Transmembrane helix</keyword>
<dbReference type="InterPro" id="IPR036400">
    <property type="entry name" value="Cyt_B5-like_heme/steroid_sf"/>
</dbReference>
<evidence type="ECO:0000313" key="2">
    <source>
        <dbReference type="EMBL" id="VVC96934.1"/>
    </source>
</evidence>
<proteinExistence type="predicted"/>
<evidence type="ECO:0000313" key="3">
    <source>
        <dbReference type="Proteomes" id="UP000324832"/>
    </source>
</evidence>
<sequence length="203" mass="23414">MSQPTLFVYVKCVLIAAAPVSVLVSSYLVEYYFTQNHNVRTIPQTKLSQFNGIQNKELYLAVIGSIFNVTKSKSHYEKGRSYHFFVGKLEGRYYNKDGTETQYMLKFKTRLKDCRIEKEKSKQQDILYPPCNVGWSETEGTRVWCSKLSGGVSREWVGYPRQLYTPGSSKPKCICVKEDQNTNMIKQYNKCQADSHQCILLDV</sequence>
<gene>
    <name evidence="2" type="ORF">LSINAPIS_LOCUS8331</name>
</gene>
<accession>A0A5E4QF67</accession>
<feature type="transmembrane region" description="Helical" evidence="1">
    <location>
        <begin position="6"/>
        <end position="29"/>
    </location>
</feature>